<organism evidence="2 3">
    <name type="scientific">Parafilimonas terrae</name>
    <dbReference type="NCBI Taxonomy" id="1465490"/>
    <lineage>
        <taxon>Bacteria</taxon>
        <taxon>Pseudomonadati</taxon>
        <taxon>Bacteroidota</taxon>
        <taxon>Chitinophagia</taxon>
        <taxon>Chitinophagales</taxon>
        <taxon>Chitinophagaceae</taxon>
        <taxon>Parafilimonas</taxon>
    </lineage>
</organism>
<sequence>MSKPNIVIDESVDYAIVSELRANDFTIYAVIDETPSISDEKVLNIAINKNALLITEDKDFGELVFRFQFFHKGILLVRMVNAKSLEKARTVLKVMNEHYEELIDNFSVLDDSKLRIRK</sequence>
<evidence type="ECO:0000313" key="2">
    <source>
        <dbReference type="EMBL" id="SFP64262.1"/>
    </source>
</evidence>
<name>A0A1I5S0K7_9BACT</name>
<protein>
    <recommendedName>
        <fullName evidence="1">DUF5615 domain-containing protein</fullName>
    </recommendedName>
</protein>
<evidence type="ECO:0000313" key="3">
    <source>
        <dbReference type="Proteomes" id="UP000199031"/>
    </source>
</evidence>
<dbReference type="OrthoDB" id="9806751at2"/>
<proteinExistence type="predicted"/>
<dbReference type="RefSeq" id="WP_090654181.1">
    <property type="nucleotide sequence ID" value="NZ_FOXQ01000001.1"/>
</dbReference>
<gene>
    <name evidence="2" type="ORF">SAMN05444277_101518</name>
</gene>
<feature type="domain" description="DUF5615" evidence="1">
    <location>
        <begin position="6"/>
        <end position="108"/>
    </location>
</feature>
<dbReference type="EMBL" id="FOXQ01000001">
    <property type="protein sequence ID" value="SFP64262.1"/>
    <property type="molecule type" value="Genomic_DNA"/>
</dbReference>
<reference evidence="2 3" key="1">
    <citation type="submission" date="2016-10" db="EMBL/GenBank/DDBJ databases">
        <authorList>
            <person name="de Groot N.N."/>
        </authorList>
    </citation>
    <scope>NUCLEOTIDE SEQUENCE [LARGE SCALE GENOMIC DNA]</scope>
    <source>
        <strain evidence="2 3">DSM 28286</strain>
    </source>
</reference>
<accession>A0A1I5S0K7</accession>
<dbReference type="STRING" id="1465490.SAMN05444277_101518"/>
<dbReference type="InterPro" id="IPR041049">
    <property type="entry name" value="DUF5615"/>
</dbReference>
<keyword evidence="3" id="KW-1185">Reference proteome</keyword>
<dbReference type="Pfam" id="PF18480">
    <property type="entry name" value="DUF5615"/>
    <property type="match status" value="1"/>
</dbReference>
<dbReference type="AlphaFoldDB" id="A0A1I5S0K7"/>
<dbReference type="Proteomes" id="UP000199031">
    <property type="component" value="Unassembled WGS sequence"/>
</dbReference>
<evidence type="ECO:0000259" key="1">
    <source>
        <dbReference type="Pfam" id="PF18480"/>
    </source>
</evidence>